<name>A0ABP5KYG9_9ACTN</name>
<feature type="transmembrane region" description="Helical" evidence="8">
    <location>
        <begin position="232"/>
        <end position="257"/>
    </location>
</feature>
<evidence type="ECO:0000256" key="5">
    <source>
        <dbReference type="ARBA" id="ARBA00022989"/>
    </source>
</evidence>
<evidence type="ECO:0000313" key="10">
    <source>
        <dbReference type="EMBL" id="GAA2139232.1"/>
    </source>
</evidence>
<evidence type="ECO:0000313" key="11">
    <source>
        <dbReference type="Proteomes" id="UP001501771"/>
    </source>
</evidence>
<feature type="transmembrane region" description="Helical" evidence="8">
    <location>
        <begin position="98"/>
        <end position="115"/>
    </location>
</feature>
<dbReference type="InterPro" id="IPR050171">
    <property type="entry name" value="MFS_Transporters"/>
</dbReference>
<feature type="transmembrane region" description="Helical" evidence="8">
    <location>
        <begin position="68"/>
        <end position="86"/>
    </location>
</feature>
<proteinExistence type="predicted"/>
<evidence type="ECO:0000256" key="6">
    <source>
        <dbReference type="ARBA" id="ARBA00023136"/>
    </source>
</evidence>
<feature type="transmembrane region" description="Helical" evidence="8">
    <location>
        <begin position="296"/>
        <end position="316"/>
    </location>
</feature>
<dbReference type="PANTHER" id="PTHR23517:SF3">
    <property type="entry name" value="INTEGRAL MEMBRANE TRANSPORT PROTEIN"/>
    <property type="match status" value="1"/>
</dbReference>
<keyword evidence="5 8" id="KW-1133">Transmembrane helix</keyword>
<reference evidence="11" key="1">
    <citation type="journal article" date="2019" name="Int. J. Syst. Evol. Microbiol.">
        <title>The Global Catalogue of Microorganisms (GCM) 10K type strain sequencing project: providing services to taxonomists for standard genome sequencing and annotation.</title>
        <authorList>
            <consortium name="The Broad Institute Genomics Platform"/>
            <consortium name="The Broad Institute Genome Sequencing Center for Infectious Disease"/>
            <person name="Wu L."/>
            <person name="Ma J."/>
        </authorList>
    </citation>
    <scope>NUCLEOTIDE SEQUENCE [LARGE SCALE GENOMIC DNA]</scope>
    <source>
        <strain evidence="11">JCM 16022</strain>
    </source>
</reference>
<feature type="transmembrane region" description="Helical" evidence="8">
    <location>
        <begin position="263"/>
        <end position="284"/>
    </location>
</feature>
<dbReference type="Proteomes" id="UP001501771">
    <property type="component" value="Unassembled WGS sequence"/>
</dbReference>
<dbReference type="InterPro" id="IPR020846">
    <property type="entry name" value="MFS_dom"/>
</dbReference>
<evidence type="ECO:0000256" key="7">
    <source>
        <dbReference type="SAM" id="MobiDB-lite"/>
    </source>
</evidence>
<feature type="region of interest" description="Disordered" evidence="7">
    <location>
        <begin position="1"/>
        <end position="24"/>
    </location>
</feature>
<evidence type="ECO:0000256" key="4">
    <source>
        <dbReference type="ARBA" id="ARBA00022692"/>
    </source>
</evidence>
<dbReference type="InterPro" id="IPR036259">
    <property type="entry name" value="MFS_trans_sf"/>
</dbReference>
<keyword evidence="3" id="KW-1003">Cell membrane</keyword>
<sequence length="419" mass="43320">MTDGAVETDQIRPPAVLPPRLTRRGIPTDPTLRVLALATFVNRAGTGASTTTFALFFTQKAGLAATDVGLVLSVGAVLAMLAQVPLGHLGDTRGPRETMRALTVAAGAVLLGLLVARSLWAVMVVMSLATVLMSGNSAVRNGYIARVATGGRGVMFKAYLRAVTNVAMSLGAALGGLALLLDQTWAYLAVFALDGVSGIATGLLCSRLPHLAPAPARAAGEPRLAVLRDRPFVVVTLLNGVVAMHFVVMTLAIPLWIAAHTEAPTSMVAVLLVLNTVAVAVFQVRLTRGADDVMSSARAMVIGCGWIAAGFVVMSFSSGTSAAVAVVLLVLGAAIHVVGEMVSSGGQWGISMGLAPDDRQGQYQGFAGLGFSISNVVAPTLIALLCIEWGRPGWWVMGGLVLGAGLLLVPASRWALRTR</sequence>
<organism evidence="10 11">
    <name type="scientific">Nocardioides koreensis</name>
    <dbReference type="NCBI Taxonomy" id="433651"/>
    <lineage>
        <taxon>Bacteria</taxon>
        <taxon>Bacillati</taxon>
        <taxon>Actinomycetota</taxon>
        <taxon>Actinomycetes</taxon>
        <taxon>Propionibacteriales</taxon>
        <taxon>Nocardioidaceae</taxon>
        <taxon>Nocardioides</taxon>
    </lineage>
</organism>
<feature type="transmembrane region" description="Helical" evidence="8">
    <location>
        <begin position="322"/>
        <end position="342"/>
    </location>
</feature>
<dbReference type="SUPFAM" id="SSF103473">
    <property type="entry name" value="MFS general substrate transporter"/>
    <property type="match status" value="1"/>
</dbReference>
<evidence type="ECO:0000256" key="3">
    <source>
        <dbReference type="ARBA" id="ARBA00022475"/>
    </source>
</evidence>
<keyword evidence="4 8" id="KW-0812">Transmembrane</keyword>
<keyword evidence="11" id="KW-1185">Reference proteome</keyword>
<feature type="transmembrane region" description="Helical" evidence="8">
    <location>
        <begin position="159"/>
        <end position="179"/>
    </location>
</feature>
<dbReference type="Pfam" id="PF07690">
    <property type="entry name" value="MFS_1"/>
    <property type="match status" value="1"/>
</dbReference>
<dbReference type="PROSITE" id="PS50850">
    <property type="entry name" value="MFS"/>
    <property type="match status" value="1"/>
</dbReference>
<keyword evidence="2" id="KW-0813">Transport</keyword>
<accession>A0ABP5KYG9</accession>
<feature type="transmembrane region" description="Helical" evidence="8">
    <location>
        <begin position="363"/>
        <end position="387"/>
    </location>
</feature>
<dbReference type="PANTHER" id="PTHR23517">
    <property type="entry name" value="RESISTANCE PROTEIN MDTM, PUTATIVE-RELATED-RELATED"/>
    <property type="match status" value="1"/>
</dbReference>
<feature type="transmembrane region" description="Helical" evidence="8">
    <location>
        <begin position="393"/>
        <end position="416"/>
    </location>
</feature>
<comment type="caution">
    <text evidence="10">The sequence shown here is derived from an EMBL/GenBank/DDBJ whole genome shotgun (WGS) entry which is preliminary data.</text>
</comment>
<dbReference type="Gene3D" id="1.20.1250.20">
    <property type="entry name" value="MFS general substrate transporter like domains"/>
    <property type="match status" value="1"/>
</dbReference>
<evidence type="ECO:0000256" key="1">
    <source>
        <dbReference type="ARBA" id="ARBA00004651"/>
    </source>
</evidence>
<feature type="transmembrane region" description="Helical" evidence="8">
    <location>
        <begin position="185"/>
        <end position="205"/>
    </location>
</feature>
<evidence type="ECO:0000256" key="2">
    <source>
        <dbReference type="ARBA" id="ARBA00022448"/>
    </source>
</evidence>
<gene>
    <name evidence="10" type="ORF">GCM10009844_07890</name>
</gene>
<keyword evidence="6 8" id="KW-0472">Membrane</keyword>
<evidence type="ECO:0000259" key="9">
    <source>
        <dbReference type="PROSITE" id="PS50850"/>
    </source>
</evidence>
<dbReference type="InterPro" id="IPR011701">
    <property type="entry name" value="MFS"/>
</dbReference>
<feature type="domain" description="Major facilitator superfamily (MFS) profile" evidence="9">
    <location>
        <begin position="31"/>
        <end position="419"/>
    </location>
</feature>
<evidence type="ECO:0000256" key="8">
    <source>
        <dbReference type="SAM" id="Phobius"/>
    </source>
</evidence>
<protein>
    <submittedName>
        <fullName evidence="10">MFS transporter</fullName>
    </submittedName>
</protein>
<dbReference type="RefSeq" id="WP_344147878.1">
    <property type="nucleotide sequence ID" value="NZ_BAAAQR010000001.1"/>
</dbReference>
<dbReference type="EMBL" id="BAAAQR010000001">
    <property type="protein sequence ID" value="GAA2139232.1"/>
    <property type="molecule type" value="Genomic_DNA"/>
</dbReference>
<comment type="subcellular location">
    <subcellularLocation>
        <location evidence="1">Cell membrane</location>
        <topology evidence="1">Multi-pass membrane protein</topology>
    </subcellularLocation>
</comment>